<dbReference type="Gene3D" id="1.20.5.1930">
    <property type="match status" value="1"/>
</dbReference>
<evidence type="ECO:0000256" key="1">
    <source>
        <dbReference type="ARBA" id="ARBA00006402"/>
    </source>
</evidence>
<reference evidence="8 9" key="1">
    <citation type="journal article" date="2018" name="Sci. Rep.">
        <title>A novel species of the marine cyanobacterium Acaryochloris with a unique pigment content and lifestyle.</title>
        <authorList>
            <person name="Partensky F."/>
            <person name="Six C."/>
            <person name="Ratin M."/>
            <person name="Garczarek L."/>
            <person name="Vaulot D."/>
            <person name="Probert I."/>
            <person name="Calteau A."/>
            <person name="Gourvil P."/>
            <person name="Marie D."/>
            <person name="Grebert T."/>
            <person name="Bouchier C."/>
            <person name="Le Panse S."/>
            <person name="Gachenot M."/>
            <person name="Rodriguez F."/>
            <person name="Garrido J.L."/>
        </authorList>
    </citation>
    <scope>NUCLEOTIDE SEQUENCE [LARGE SCALE GENOMIC DNA]</scope>
    <source>
        <strain evidence="8 9">RCC1774</strain>
    </source>
</reference>
<keyword evidence="2 8" id="KW-0808">Transferase</keyword>
<dbReference type="Pfam" id="PF02518">
    <property type="entry name" value="HATPase_c"/>
    <property type="match status" value="1"/>
</dbReference>
<dbReference type="PANTHER" id="PTHR24421">
    <property type="entry name" value="NITRATE/NITRITE SENSOR PROTEIN NARX-RELATED"/>
    <property type="match status" value="1"/>
</dbReference>
<dbReference type="EMBL" id="PQWO01000004">
    <property type="protein sequence ID" value="PZD73695.1"/>
    <property type="molecule type" value="Genomic_DNA"/>
</dbReference>
<feature type="transmembrane region" description="Helical" evidence="5">
    <location>
        <begin position="29"/>
        <end position="50"/>
    </location>
</feature>
<dbReference type="PANTHER" id="PTHR24421:SF62">
    <property type="entry name" value="SENSORY TRANSDUCTION HISTIDINE KINASE"/>
    <property type="match status" value="1"/>
</dbReference>
<accession>A0A2W1JQM3</accession>
<keyword evidence="4" id="KW-0902">Two-component regulatory system</keyword>
<dbReference type="SUPFAM" id="SSF55874">
    <property type="entry name" value="ATPase domain of HSP90 chaperone/DNA topoisomerase II/histidine kinase"/>
    <property type="match status" value="1"/>
</dbReference>
<feature type="domain" description="Phytochrome chromophore attachment site" evidence="6">
    <location>
        <begin position="623"/>
        <end position="651"/>
    </location>
</feature>
<dbReference type="InterPro" id="IPR003018">
    <property type="entry name" value="GAF"/>
</dbReference>
<name>A0A2W1JQM3_9CYAN</name>
<evidence type="ECO:0000313" key="8">
    <source>
        <dbReference type="EMBL" id="PZD73695.1"/>
    </source>
</evidence>
<dbReference type="InterPro" id="IPR011712">
    <property type="entry name" value="Sig_transdc_His_kin_sub3_dim/P"/>
</dbReference>
<proteinExistence type="inferred from homology"/>
<keyword evidence="3 8" id="KW-0418">Kinase</keyword>
<evidence type="ECO:0000256" key="4">
    <source>
        <dbReference type="ARBA" id="ARBA00023012"/>
    </source>
</evidence>
<dbReference type="InterPro" id="IPR003594">
    <property type="entry name" value="HATPase_dom"/>
</dbReference>
<dbReference type="PROSITE" id="PS50046">
    <property type="entry name" value="PHYTOCHROME_2"/>
    <property type="match status" value="1"/>
</dbReference>
<dbReference type="Pfam" id="PF01590">
    <property type="entry name" value="GAF"/>
    <property type="match status" value="2"/>
</dbReference>
<dbReference type="SMART" id="SM00065">
    <property type="entry name" value="GAF"/>
    <property type="match status" value="2"/>
</dbReference>
<dbReference type="InterPro" id="IPR029016">
    <property type="entry name" value="GAF-like_dom_sf"/>
</dbReference>
<dbReference type="OrthoDB" id="447151at2"/>
<evidence type="ECO:0000256" key="2">
    <source>
        <dbReference type="ARBA" id="ARBA00022679"/>
    </source>
</evidence>
<dbReference type="SUPFAM" id="SSF55781">
    <property type="entry name" value="GAF domain-like"/>
    <property type="match status" value="2"/>
</dbReference>
<dbReference type="Gene3D" id="3.30.565.10">
    <property type="entry name" value="Histidine kinase-like ATPase, C-terminal domain"/>
    <property type="match status" value="1"/>
</dbReference>
<keyword evidence="5" id="KW-0472">Membrane</keyword>
<keyword evidence="5" id="KW-0812">Transmembrane</keyword>
<evidence type="ECO:0000256" key="5">
    <source>
        <dbReference type="SAM" id="Phobius"/>
    </source>
</evidence>
<evidence type="ECO:0000313" key="9">
    <source>
        <dbReference type="Proteomes" id="UP000248857"/>
    </source>
</evidence>
<gene>
    <name evidence="8" type="primary">liaS_2</name>
    <name evidence="8" type="ORF">C1752_01696</name>
</gene>
<dbReference type="AlphaFoldDB" id="A0A2W1JQM3"/>
<organism evidence="8 9">
    <name type="scientific">Acaryochloris thomasi RCC1774</name>
    <dbReference type="NCBI Taxonomy" id="1764569"/>
    <lineage>
        <taxon>Bacteria</taxon>
        <taxon>Bacillati</taxon>
        <taxon>Cyanobacteriota</taxon>
        <taxon>Cyanophyceae</taxon>
        <taxon>Acaryochloridales</taxon>
        <taxon>Acaryochloridaceae</taxon>
        <taxon>Acaryochloris</taxon>
        <taxon>Acaryochloris thomasi</taxon>
    </lineage>
</organism>
<dbReference type="PROSITE" id="PS50109">
    <property type="entry name" value="HIS_KIN"/>
    <property type="match status" value="1"/>
</dbReference>
<evidence type="ECO:0000259" key="6">
    <source>
        <dbReference type="PROSITE" id="PS50046"/>
    </source>
</evidence>
<sequence length="898" mass="99652">MVTHRAESSTSDHGILQPPHQRGILTKTLLALGGYGLFLIVTLAGGGYYIGRSLEQMNRSVIEFDRLSQDIKNVDEYFIRQAKDRKNLFLRGRNPKDLDKYWGHINEMTEKINTQVDVVLENPLSKPYQTELQTFMSDHTQLMTVYQEGFNIFQETQKQTAGDQYVRGQGSDVGAELTQILAQIKADRQQLVLEKEQHMQQFLVVSTGGLILVIVTCSGLLATIITDPIRRVVRFTRFLEERHSARQASQTVFDHDGLDVAGHPFATELDQTYHPAEGYQQDEIGYMFETYSKLAGIISNYNHQLRVRDGLLNCVNVAAQCLVANEDLTVALPAVLKILGEGTGQCRAYILQNLHDQQTDNLLFDLTLEWDAPNVSTKREAGGRFPVPIKTFPDRLTAPLKAGCATQFLASELDGLKEREQGQALSLVGVPITVAGEWWGLLGLDDCVKERVWSQAEIAVLEAAATSIGTALERDRARQTREASEREALMACERAARAAELEAANHILSVRERWLETTAAAAHDLLSTVNVDASVNAALQRIGENLGCDRIVVMRHLPDPNTLGTMRTIYEWDAPNIHSQLHHPDLRDISSAGLENWFTRLMSGQWVGGMIDADADDPLSLTMKALGVKSTYTVPVLVDEQFWGVMALDHCHEAKHLSLSEVAVFKTAATCVGSAICLDHMRRDHEQVERSALLSEERNRLAREIHDTLAQVFTGVSLQLEAAKGILTQQPTQAETHINQASDLARQGLSEARRSVRALRSQALESDTLAEALQKTLCEMTQGTVIHSQFQQRGMPYPLADDVQLNLLRIGQEAITNILRHAQAQTLMLTLTFAPEHISLCIVDDGIGFDPQSRTNVTGFGLIGVRERVAHFDGHVQLISSPGHGTQLEVTMPLAVKV</sequence>
<dbReference type="GO" id="GO:0016020">
    <property type="term" value="C:membrane"/>
    <property type="evidence" value="ECO:0007669"/>
    <property type="project" value="InterPro"/>
</dbReference>
<dbReference type="Pfam" id="PF07730">
    <property type="entry name" value="HisKA_3"/>
    <property type="match status" value="1"/>
</dbReference>
<evidence type="ECO:0000259" key="7">
    <source>
        <dbReference type="PROSITE" id="PS50109"/>
    </source>
</evidence>
<comment type="caution">
    <text evidence="8">The sequence shown here is derived from an EMBL/GenBank/DDBJ whole genome shotgun (WGS) entry which is preliminary data.</text>
</comment>
<keyword evidence="9" id="KW-1185">Reference proteome</keyword>
<dbReference type="RefSeq" id="WP_110985660.1">
    <property type="nucleotide sequence ID" value="NZ_CAWNWM010000004.1"/>
</dbReference>
<feature type="transmembrane region" description="Helical" evidence="5">
    <location>
        <begin position="202"/>
        <end position="225"/>
    </location>
</feature>
<dbReference type="InterPro" id="IPR050482">
    <property type="entry name" value="Sensor_HK_TwoCompSys"/>
</dbReference>
<dbReference type="GO" id="GO:0000155">
    <property type="term" value="F:phosphorelay sensor kinase activity"/>
    <property type="evidence" value="ECO:0007669"/>
    <property type="project" value="InterPro"/>
</dbReference>
<evidence type="ECO:0000256" key="3">
    <source>
        <dbReference type="ARBA" id="ARBA00022777"/>
    </source>
</evidence>
<dbReference type="EC" id="2.7.13.3" evidence="8"/>
<dbReference type="SMART" id="SM00387">
    <property type="entry name" value="HATPase_c"/>
    <property type="match status" value="1"/>
</dbReference>
<comment type="similarity">
    <text evidence="1">In the N-terminal section; belongs to the phytochrome family.</text>
</comment>
<dbReference type="InterPro" id="IPR005467">
    <property type="entry name" value="His_kinase_dom"/>
</dbReference>
<dbReference type="GO" id="GO:0046983">
    <property type="term" value="F:protein dimerization activity"/>
    <property type="evidence" value="ECO:0007669"/>
    <property type="project" value="InterPro"/>
</dbReference>
<dbReference type="InterPro" id="IPR036890">
    <property type="entry name" value="HATPase_C_sf"/>
</dbReference>
<dbReference type="CDD" id="cd16917">
    <property type="entry name" value="HATPase_UhpB-NarQ-NarX-like"/>
    <property type="match status" value="1"/>
</dbReference>
<feature type="domain" description="Histidine kinase" evidence="7">
    <location>
        <begin position="700"/>
        <end position="896"/>
    </location>
</feature>
<keyword evidence="5" id="KW-1133">Transmembrane helix</keyword>
<protein>
    <submittedName>
        <fullName evidence="8">Sensor histidine kinase LiaS</fullName>
        <ecNumber evidence="8">2.7.13.3</ecNumber>
    </submittedName>
</protein>
<dbReference type="Proteomes" id="UP000248857">
    <property type="component" value="Unassembled WGS sequence"/>
</dbReference>
<dbReference type="InterPro" id="IPR016132">
    <property type="entry name" value="Phyto_chromo_attachment"/>
</dbReference>
<dbReference type="Gene3D" id="3.30.450.40">
    <property type="match status" value="2"/>
</dbReference>